<reference evidence="11 12" key="1">
    <citation type="journal article" date="2024" name="Nat. Commun.">
        <title>Phylogenomics reveals the evolutionary origins of lichenization in chlorophyte algae.</title>
        <authorList>
            <person name="Puginier C."/>
            <person name="Libourel C."/>
            <person name="Otte J."/>
            <person name="Skaloud P."/>
            <person name="Haon M."/>
            <person name="Grisel S."/>
            <person name="Petersen M."/>
            <person name="Berrin J.G."/>
            <person name="Delaux P.M."/>
            <person name="Dal Grande F."/>
            <person name="Keller J."/>
        </authorList>
    </citation>
    <scope>NUCLEOTIDE SEQUENCE [LARGE SCALE GENOMIC DNA]</scope>
    <source>
        <strain evidence="11 12">SAG 216-7</strain>
    </source>
</reference>
<comment type="caution">
    <text evidence="11">The sequence shown here is derived from an EMBL/GenBank/DDBJ whole genome shotgun (WGS) entry which is preliminary data.</text>
</comment>
<evidence type="ECO:0000256" key="4">
    <source>
        <dbReference type="ARBA" id="ARBA00022692"/>
    </source>
</evidence>
<keyword evidence="12" id="KW-1185">Reference proteome</keyword>
<dbReference type="PANTHER" id="PTHR45683">
    <property type="entry name" value="MITOCHONDRIAL NICOTINAMIDE ADENINE DINUCLEOTIDE TRANSPORTER 1-RELATED-RELATED"/>
    <property type="match status" value="1"/>
</dbReference>
<feature type="transmembrane region" description="Helical" evidence="10">
    <location>
        <begin position="109"/>
        <end position="131"/>
    </location>
</feature>
<feature type="transmembrane region" description="Helical" evidence="10">
    <location>
        <begin position="151"/>
        <end position="169"/>
    </location>
</feature>
<keyword evidence="6 10" id="KW-1133">Transmembrane helix</keyword>
<keyword evidence="7 8" id="KW-0472">Membrane</keyword>
<keyword evidence="5" id="KW-0677">Repeat</keyword>
<dbReference type="PROSITE" id="PS50920">
    <property type="entry name" value="SOLCAR"/>
    <property type="match status" value="3"/>
</dbReference>
<proteinExistence type="inferred from homology"/>
<organism evidence="11 12">
    <name type="scientific">Coccomyxa subellipsoidea</name>
    <dbReference type="NCBI Taxonomy" id="248742"/>
    <lineage>
        <taxon>Eukaryota</taxon>
        <taxon>Viridiplantae</taxon>
        <taxon>Chlorophyta</taxon>
        <taxon>core chlorophytes</taxon>
        <taxon>Trebouxiophyceae</taxon>
        <taxon>Trebouxiophyceae incertae sedis</taxon>
        <taxon>Coccomyxaceae</taxon>
        <taxon>Coccomyxa</taxon>
    </lineage>
</organism>
<comment type="similarity">
    <text evidence="2 9">Belongs to the mitochondrial carrier (TC 2.A.29) family.</text>
</comment>
<dbReference type="InterPro" id="IPR023395">
    <property type="entry name" value="MCP_dom_sf"/>
</dbReference>
<feature type="transmembrane region" description="Helical" evidence="10">
    <location>
        <begin position="66"/>
        <end position="88"/>
    </location>
</feature>
<dbReference type="SUPFAM" id="SSF103506">
    <property type="entry name" value="Mitochondrial carrier"/>
    <property type="match status" value="1"/>
</dbReference>
<dbReference type="Pfam" id="PF00153">
    <property type="entry name" value="Mito_carr"/>
    <property type="match status" value="3"/>
</dbReference>
<feature type="repeat" description="Solcar" evidence="8">
    <location>
        <begin position="193"/>
        <end position="282"/>
    </location>
</feature>
<evidence type="ECO:0000256" key="3">
    <source>
        <dbReference type="ARBA" id="ARBA00022448"/>
    </source>
</evidence>
<evidence type="ECO:0000256" key="7">
    <source>
        <dbReference type="ARBA" id="ARBA00023136"/>
    </source>
</evidence>
<dbReference type="Proteomes" id="UP001491310">
    <property type="component" value="Unassembled WGS sequence"/>
</dbReference>
<dbReference type="InterPro" id="IPR018108">
    <property type="entry name" value="MCP_transmembrane"/>
</dbReference>
<name>A0ABR2YV84_9CHLO</name>
<evidence type="ECO:0000256" key="5">
    <source>
        <dbReference type="ARBA" id="ARBA00022737"/>
    </source>
</evidence>
<evidence type="ECO:0008006" key="13">
    <source>
        <dbReference type="Google" id="ProtNLM"/>
    </source>
</evidence>
<gene>
    <name evidence="11" type="ORF">WJX75_003260</name>
</gene>
<evidence type="ECO:0000256" key="1">
    <source>
        <dbReference type="ARBA" id="ARBA00004141"/>
    </source>
</evidence>
<evidence type="ECO:0000256" key="8">
    <source>
        <dbReference type="PROSITE-ProRule" id="PRU00282"/>
    </source>
</evidence>
<sequence>MSDSQQSWKHAVAGCTAGLTSVLALHPLDVVKTRLQVQDGVAGALPIYYGTRDALFRIVQDEGWRALYAGISPALLGAGLSWGIYFTAYNNAKMRWQGLRNEASLPAPLHLLSAAEAGCMVCLLTNPIWVIKTRLQLQRVSTLKTAGFYRGLFPSLLLVSHGAIQFMVYEELKKVASGPLMREDLNNVGKHSLTALEASVIGAVSKLAASIVTYPSQVVRARIQQRQDQFRGVRYDSGWCTLRVTMRREGVRGLYKGLLPNVLRVMPQSAITFLIYEKVMQLLDNHIQWPS</sequence>
<evidence type="ECO:0000313" key="11">
    <source>
        <dbReference type="EMBL" id="KAK9915725.1"/>
    </source>
</evidence>
<dbReference type="EMBL" id="JALJOT010000004">
    <property type="protein sequence ID" value="KAK9915725.1"/>
    <property type="molecule type" value="Genomic_DNA"/>
</dbReference>
<keyword evidence="4 8" id="KW-0812">Transmembrane</keyword>
<evidence type="ECO:0000256" key="10">
    <source>
        <dbReference type="SAM" id="Phobius"/>
    </source>
</evidence>
<protein>
    <recommendedName>
        <fullName evidence="13">Mitochondrial carrier</fullName>
    </recommendedName>
</protein>
<accession>A0ABR2YV84</accession>
<evidence type="ECO:0000313" key="12">
    <source>
        <dbReference type="Proteomes" id="UP001491310"/>
    </source>
</evidence>
<evidence type="ECO:0000256" key="2">
    <source>
        <dbReference type="ARBA" id="ARBA00006375"/>
    </source>
</evidence>
<evidence type="ECO:0000256" key="6">
    <source>
        <dbReference type="ARBA" id="ARBA00022989"/>
    </source>
</evidence>
<feature type="repeat" description="Solcar" evidence="8">
    <location>
        <begin position="105"/>
        <end position="175"/>
    </location>
</feature>
<evidence type="ECO:0000256" key="9">
    <source>
        <dbReference type="RuleBase" id="RU000488"/>
    </source>
</evidence>
<feature type="repeat" description="Solcar" evidence="8">
    <location>
        <begin position="5"/>
        <end position="95"/>
    </location>
</feature>
<dbReference type="Gene3D" id="1.50.40.10">
    <property type="entry name" value="Mitochondrial carrier domain"/>
    <property type="match status" value="2"/>
</dbReference>
<keyword evidence="3 9" id="KW-0813">Transport</keyword>
<dbReference type="InterPro" id="IPR044712">
    <property type="entry name" value="SLC25A32-like"/>
</dbReference>
<comment type="subcellular location">
    <subcellularLocation>
        <location evidence="1">Membrane</location>
        <topology evidence="1">Multi-pass membrane protein</topology>
    </subcellularLocation>
</comment>